<dbReference type="RefSeq" id="WP_344246069.1">
    <property type="nucleotide sequence ID" value="NZ_BAAAHH010000043.1"/>
</dbReference>
<dbReference type="Proteomes" id="UP001500665">
    <property type="component" value="Unassembled WGS sequence"/>
</dbReference>
<gene>
    <name evidence="2" type="ORF">GCM10009550_68650</name>
</gene>
<accession>A0ABN1RWK3</accession>
<reference evidence="2 3" key="1">
    <citation type="journal article" date="2019" name="Int. J. Syst. Evol. Microbiol.">
        <title>The Global Catalogue of Microorganisms (GCM) 10K type strain sequencing project: providing services to taxonomists for standard genome sequencing and annotation.</title>
        <authorList>
            <consortium name="The Broad Institute Genomics Platform"/>
            <consortium name="The Broad Institute Genome Sequencing Center for Infectious Disease"/>
            <person name="Wu L."/>
            <person name="Ma J."/>
        </authorList>
    </citation>
    <scope>NUCLEOTIDE SEQUENCE [LARGE SCALE GENOMIC DNA]</scope>
    <source>
        <strain evidence="2 3">JCM 10696</strain>
    </source>
</reference>
<dbReference type="Pfam" id="PF13328">
    <property type="entry name" value="HD_4"/>
    <property type="match status" value="1"/>
</dbReference>
<dbReference type="SUPFAM" id="SSF109604">
    <property type="entry name" value="HD-domain/PDEase-like"/>
    <property type="match status" value="1"/>
</dbReference>
<feature type="domain" description="HD/PDEase" evidence="1">
    <location>
        <begin position="46"/>
        <end position="157"/>
    </location>
</feature>
<keyword evidence="3" id="KW-1185">Reference proteome</keyword>
<protein>
    <recommendedName>
        <fullName evidence="1">HD/PDEase domain-containing protein</fullName>
    </recommendedName>
</protein>
<evidence type="ECO:0000313" key="3">
    <source>
        <dbReference type="Proteomes" id="UP001500665"/>
    </source>
</evidence>
<dbReference type="InterPro" id="IPR003607">
    <property type="entry name" value="HD/PDEase_dom"/>
</dbReference>
<dbReference type="EMBL" id="BAAAHH010000043">
    <property type="protein sequence ID" value="GAA0966405.1"/>
    <property type="molecule type" value="Genomic_DNA"/>
</dbReference>
<dbReference type="SMART" id="SM00471">
    <property type="entry name" value="HDc"/>
    <property type="match status" value="1"/>
</dbReference>
<name>A0ABN1RWK3_9ACTN</name>
<evidence type="ECO:0000313" key="2">
    <source>
        <dbReference type="EMBL" id="GAA0966405.1"/>
    </source>
</evidence>
<dbReference type="PANTHER" id="PTHR46246:SF1">
    <property type="entry name" value="GUANOSINE-3',5'-BIS(DIPHOSPHATE) 3'-PYROPHOSPHOHYDROLASE MESH1"/>
    <property type="match status" value="1"/>
</dbReference>
<evidence type="ECO:0000259" key="1">
    <source>
        <dbReference type="SMART" id="SM00471"/>
    </source>
</evidence>
<proteinExistence type="predicted"/>
<dbReference type="InterPro" id="IPR052194">
    <property type="entry name" value="MESH1"/>
</dbReference>
<dbReference type="PANTHER" id="PTHR46246">
    <property type="entry name" value="GUANOSINE-3',5'-BIS(DIPHOSPHATE) 3'-PYROPHOSPHOHYDROLASE MESH1"/>
    <property type="match status" value="1"/>
</dbReference>
<sequence>MDDLNWRTWDEAEPELRSMLPEAALETVRRAARAAERWHGEQTRPTGEPYTVHLLEALEVLARGAGERDPDVLAAALLHDVVEDTPATVADVEAEFGPVVAEYVDWLTKPPVRSRKDKRAAKVGYLRRLREAPPQAIAIKLADRASNARTLDRMPPDFQRRYYTETVVYLLPLAQDHAFFAPWFADWAQRFAHLR</sequence>
<organism evidence="2 3">
    <name type="scientific">Actinocorallia libanotica</name>
    <dbReference type="NCBI Taxonomy" id="46162"/>
    <lineage>
        <taxon>Bacteria</taxon>
        <taxon>Bacillati</taxon>
        <taxon>Actinomycetota</taxon>
        <taxon>Actinomycetes</taxon>
        <taxon>Streptosporangiales</taxon>
        <taxon>Thermomonosporaceae</taxon>
        <taxon>Actinocorallia</taxon>
    </lineage>
</organism>
<comment type="caution">
    <text evidence="2">The sequence shown here is derived from an EMBL/GenBank/DDBJ whole genome shotgun (WGS) entry which is preliminary data.</text>
</comment>
<dbReference type="Gene3D" id="1.10.3210.10">
    <property type="entry name" value="Hypothetical protein af1432"/>
    <property type="match status" value="1"/>
</dbReference>